<sequence>MIAAPPPQTSFGSTATGRVAPDNDGASLNTAGGAFGSSTNSYKLVGCVQSRPEEQPTKAGKIVFQSRIPVPKNRFAATTTTETETNTLKPCIASADPPQYTEGSSEESDQRKPLGGAFCSSNQAKHLGGSFGSMNKPLGGAFGSKSQASIENPKPIGGSFGMSHKAGFTDGNECTSTHKMLGGSIGSKSSNENKGGMFENGRLATSTSHESTTFSWNNRCLLSTENTERQQNSTLRGCGYSMKTEETQTSPIETTSPPFYKNSETRMSFGYANDENIPGSFVPTASDRGAFRGGYRGGRGGMMMDHGQGQPGSFRGRGGVFSGGLGRGAQTGYVPQNPFVLPAAQSYIDPATKPIVPVPVEALDKAMVPEEIALLNKYLHKEVNMMKDAKIDIQRNDPTSPLHSIGSFRELRLKDEVLKALDSLGFEFPTRIQETALPLLLMEPPHNLIAQAQSGTGKTAAFVLTMLCRIDVNLTYPQCICLAPTIELAKQIGEVVEKMGKFMNGLRIHYALRGSATRGAKLTEQIVIGTPRMIQDYIIKYQSIDPSKIRCLVLDEADVMIYQQGFTDISTSIYNTIEEASDCVQSMLFSATYDAPVIEFATKLVKNAIVVMLKREEQALPNIKQFYVSCSCRNTKFAAIVDLYSGLAVASSVIFCHTKSSADWIAQQLRLRGNVVGVLHGGMNVEERAKSIIDFKRGEFNVLITTNVLARGIDVPQVSVVINYDLPIKHDANDKPVVVNGVIQPDCETYLHRIGRTGRFGKSGIAINLISGENDIKMIKILESHFEMKIEKLEPSKLSDLENIQDVDY</sequence>
<proteinExistence type="predicted"/>
<feature type="region of interest" description="Disordered" evidence="9">
    <location>
        <begin position="1"/>
        <end position="38"/>
    </location>
</feature>
<evidence type="ECO:0000256" key="1">
    <source>
        <dbReference type="ARBA" id="ARBA00012552"/>
    </source>
</evidence>
<dbReference type="InterPro" id="IPR027417">
    <property type="entry name" value="P-loop_NTPase"/>
</dbReference>
<accession>A0A8S1EXP2</accession>
<dbReference type="PROSITE" id="PS51192">
    <property type="entry name" value="HELICASE_ATP_BIND_1"/>
    <property type="match status" value="1"/>
</dbReference>
<keyword evidence="6" id="KW-0694">RNA-binding</keyword>
<evidence type="ECO:0000313" key="14">
    <source>
        <dbReference type="Proteomes" id="UP000494206"/>
    </source>
</evidence>
<dbReference type="Proteomes" id="UP000494206">
    <property type="component" value="Unassembled WGS sequence"/>
</dbReference>
<feature type="domain" description="Helicase ATP-binding" evidence="10">
    <location>
        <begin position="439"/>
        <end position="611"/>
    </location>
</feature>
<dbReference type="SMART" id="SM00487">
    <property type="entry name" value="DEXDc"/>
    <property type="match status" value="1"/>
</dbReference>
<feature type="short sequence motif" description="Q motif" evidence="8">
    <location>
        <begin position="406"/>
        <end position="434"/>
    </location>
</feature>
<dbReference type="GO" id="GO:0005524">
    <property type="term" value="F:ATP binding"/>
    <property type="evidence" value="ECO:0007669"/>
    <property type="project" value="UniProtKB-KW"/>
</dbReference>
<evidence type="ECO:0000259" key="10">
    <source>
        <dbReference type="PROSITE" id="PS51192"/>
    </source>
</evidence>
<feature type="compositionally biased region" description="Polar residues" evidence="9">
    <location>
        <begin position="26"/>
        <end position="38"/>
    </location>
</feature>
<dbReference type="Pfam" id="PF00271">
    <property type="entry name" value="Helicase_C"/>
    <property type="match status" value="1"/>
</dbReference>
<dbReference type="CDD" id="cd17963">
    <property type="entry name" value="DEADc_DDX19_DDX25"/>
    <property type="match status" value="1"/>
</dbReference>
<keyword evidence="2" id="KW-0547">Nucleotide-binding</keyword>
<dbReference type="GO" id="GO:0016787">
    <property type="term" value="F:hydrolase activity"/>
    <property type="evidence" value="ECO:0007669"/>
    <property type="project" value="UniProtKB-KW"/>
</dbReference>
<dbReference type="InterPro" id="IPR001650">
    <property type="entry name" value="Helicase_C-like"/>
</dbReference>
<dbReference type="SUPFAM" id="SSF52540">
    <property type="entry name" value="P-loop containing nucleoside triphosphate hydrolases"/>
    <property type="match status" value="1"/>
</dbReference>
<protein>
    <recommendedName>
        <fullName evidence="1">RNA helicase</fullName>
        <ecNumber evidence="1">3.6.4.13</ecNumber>
    </recommendedName>
</protein>
<dbReference type="EMBL" id="CADEPM010000004">
    <property type="protein sequence ID" value="CAB3404305.1"/>
    <property type="molecule type" value="Genomic_DNA"/>
</dbReference>
<evidence type="ECO:0000256" key="3">
    <source>
        <dbReference type="ARBA" id="ARBA00022801"/>
    </source>
</evidence>
<dbReference type="GO" id="GO:0003724">
    <property type="term" value="F:RNA helicase activity"/>
    <property type="evidence" value="ECO:0007669"/>
    <property type="project" value="UniProtKB-EC"/>
</dbReference>
<gene>
    <name evidence="13" type="ORF">CBOVIS_LOCUS6663</name>
</gene>
<comment type="catalytic activity">
    <reaction evidence="7">
        <text>ATP + H2O = ADP + phosphate + H(+)</text>
        <dbReference type="Rhea" id="RHEA:13065"/>
        <dbReference type="ChEBI" id="CHEBI:15377"/>
        <dbReference type="ChEBI" id="CHEBI:15378"/>
        <dbReference type="ChEBI" id="CHEBI:30616"/>
        <dbReference type="ChEBI" id="CHEBI:43474"/>
        <dbReference type="ChEBI" id="CHEBI:456216"/>
        <dbReference type="EC" id="3.6.4.13"/>
    </reaction>
</comment>
<dbReference type="InterPro" id="IPR011545">
    <property type="entry name" value="DEAD/DEAH_box_helicase_dom"/>
</dbReference>
<feature type="compositionally biased region" description="Low complexity" evidence="9">
    <location>
        <begin position="78"/>
        <end position="87"/>
    </location>
</feature>
<evidence type="ECO:0000256" key="2">
    <source>
        <dbReference type="ARBA" id="ARBA00022741"/>
    </source>
</evidence>
<evidence type="ECO:0000256" key="8">
    <source>
        <dbReference type="PROSITE-ProRule" id="PRU00552"/>
    </source>
</evidence>
<dbReference type="CDD" id="cd18787">
    <property type="entry name" value="SF2_C_DEAD"/>
    <property type="match status" value="1"/>
</dbReference>
<evidence type="ECO:0000256" key="4">
    <source>
        <dbReference type="ARBA" id="ARBA00022806"/>
    </source>
</evidence>
<keyword evidence="3" id="KW-0378">Hydrolase</keyword>
<keyword evidence="5" id="KW-0067">ATP-binding</keyword>
<evidence type="ECO:0000256" key="9">
    <source>
        <dbReference type="SAM" id="MobiDB-lite"/>
    </source>
</evidence>
<keyword evidence="14" id="KW-1185">Reference proteome</keyword>
<dbReference type="Pfam" id="PF00270">
    <property type="entry name" value="DEAD"/>
    <property type="match status" value="1"/>
</dbReference>
<feature type="region of interest" description="Disordered" evidence="9">
    <location>
        <begin position="179"/>
        <end position="210"/>
    </location>
</feature>
<evidence type="ECO:0000256" key="5">
    <source>
        <dbReference type="ARBA" id="ARBA00022840"/>
    </source>
</evidence>
<dbReference type="PROSITE" id="PS51195">
    <property type="entry name" value="Q_MOTIF"/>
    <property type="match status" value="1"/>
</dbReference>
<dbReference type="AlphaFoldDB" id="A0A8S1EXP2"/>
<dbReference type="GO" id="GO:0003723">
    <property type="term" value="F:RNA binding"/>
    <property type="evidence" value="ECO:0007669"/>
    <property type="project" value="UniProtKB-KW"/>
</dbReference>
<name>A0A8S1EXP2_9PELO</name>
<feature type="region of interest" description="Disordered" evidence="9">
    <location>
        <begin position="142"/>
        <end position="164"/>
    </location>
</feature>
<dbReference type="PROSITE" id="PS51194">
    <property type="entry name" value="HELICASE_CTER"/>
    <property type="match status" value="1"/>
</dbReference>
<dbReference type="InterPro" id="IPR014001">
    <property type="entry name" value="Helicase_ATP-bd"/>
</dbReference>
<dbReference type="EC" id="3.6.4.13" evidence="1"/>
<feature type="region of interest" description="Disordered" evidence="9">
    <location>
        <begin position="78"/>
        <end position="119"/>
    </location>
</feature>
<reference evidence="13 14" key="1">
    <citation type="submission" date="2020-04" db="EMBL/GenBank/DDBJ databases">
        <authorList>
            <person name="Laetsch R D."/>
            <person name="Stevens L."/>
            <person name="Kumar S."/>
            <person name="Blaxter L. M."/>
        </authorList>
    </citation>
    <scope>NUCLEOTIDE SEQUENCE [LARGE SCALE GENOMIC DNA]</scope>
</reference>
<dbReference type="OrthoDB" id="10265785at2759"/>
<keyword evidence="4" id="KW-0347">Helicase</keyword>
<feature type="domain" description="Helicase C-terminal" evidence="11">
    <location>
        <begin position="639"/>
        <end position="802"/>
    </location>
</feature>
<comment type="caution">
    <text evidence="13">The sequence shown here is derived from an EMBL/GenBank/DDBJ whole genome shotgun (WGS) entry which is preliminary data.</text>
</comment>
<dbReference type="Gene3D" id="3.40.50.300">
    <property type="entry name" value="P-loop containing nucleotide triphosphate hydrolases"/>
    <property type="match status" value="2"/>
</dbReference>
<organism evidence="13 14">
    <name type="scientific">Caenorhabditis bovis</name>
    <dbReference type="NCBI Taxonomy" id="2654633"/>
    <lineage>
        <taxon>Eukaryota</taxon>
        <taxon>Metazoa</taxon>
        <taxon>Ecdysozoa</taxon>
        <taxon>Nematoda</taxon>
        <taxon>Chromadorea</taxon>
        <taxon>Rhabditida</taxon>
        <taxon>Rhabditina</taxon>
        <taxon>Rhabditomorpha</taxon>
        <taxon>Rhabditoidea</taxon>
        <taxon>Rhabditidae</taxon>
        <taxon>Peloderinae</taxon>
        <taxon>Caenorhabditis</taxon>
    </lineage>
</organism>
<evidence type="ECO:0000256" key="6">
    <source>
        <dbReference type="ARBA" id="ARBA00022884"/>
    </source>
</evidence>
<dbReference type="SMART" id="SM00490">
    <property type="entry name" value="HELICc"/>
    <property type="match status" value="1"/>
</dbReference>
<feature type="domain" description="DEAD-box RNA helicase Q" evidence="12">
    <location>
        <begin position="406"/>
        <end position="434"/>
    </location>
</feature>
<dbReference type="InterPro" id="IPR014014">
    <property type="entry name" value="RNA_helicase_DEAD_Q_motif"/>
</dbReference>
<dbReference type="FunFam" id="3.40.50.300:FF:000849">
    <property type="entry name" value="ATP-dependent RNA helicase DBP5"/>
    <property type="match status" value="1"/>
</dbReference>
<evidence type="ECO:0000259" key="12">
    <source>
        <dbReference type="PROSITE" id="PS51195"/>
    </source>
</evidence>
<evidence type="ECO:0000256" key="7">
    <source>
        <dbReference type="ARBA" id="ARBA00047984"/>
    </source>
</evidence>
<evidence type="ECO:0000259" key="11">
    <source>
        <dbReference type="PROSITE" id="PS51194"/>
    </source>
</evidence>
<evidence type="ECO:0000313" key="13">
    <source>
        <dbReference type="EMBL" id="CAB3404305.1"/>
    </source>
</evidence>
<dbReference type="PANTHER" id="PTHR47958">
    <property type="entry name" value="ATP-DEPENDENT RNA HELICASE DBP3"/>
    <property type="match status" value="1"/>
</dbReference>